<evidence type="ECO:0000256" key="4">
    <source>
        <dbReference type="ARBA" id="ARBA00022692"/>
    </source>
</evidence>
<keyword evidence="7 9" id="KW-0472">Membrane</keyword>
<keyword evidence="4 9" id="KW-0812">Transmembrane</keyword>
<dbReference type="PANTHER" id="PTHR11629:SF104">
    <property type="entry name" value="V-TYPE PROTON ATPASE SUBUNIT A"/>
    <property type="match status" value="1"/>
</dbReference>
<keyword evidence="5 9" id="KW-1133">Transmembrane helix</keyword>
<feature type="transmembrane region" description="Helical" evidence="9">
    <location>
        <begin position="1349"/>
        <end position="1366"/>
    </location>
</feature>
<proteinExistence type="inferred from homology"/>
<sequence length="1700" mass="192519">MADIRGGGGGFCPPMDLMRSEPMQLVQVIVPMESAHLTVSYLGDLGLVQFKDLNAEKSPFQRTYATQIKRCGEMARKIRFFKDQMSKAGVSPRVILDKDIDIDLDDVEVKLGELEAELVEINANNDKLQRSYNELVEYKLVLEKAGEFFASAHRIATAQQSEIESQQVGEDVLETPLLQEEKSVDPTKQVKLGFLTGLVPREKSMVFERILFRATRGNIFIRQSVIEESVVDPNSGEKAEKNVFVVFYSGERAKSKILKICEAFGANRYPFSEELGRQAQMMSEVGVNRSQRVYLLRMRNSYTVSIQGRVSGRLAELKTTISAGLDHRKILLETIGDKFEQWNLKVRKEKAIYHTLNMLSLDVTKKCLVGEGWSPLFAAPEIQEALQRAAVDSNSQVGSIFQVLRTKEMPPTFFRTNKFTTAFQEIVDAYGSSDLDMAEIGGGGGGGCCPPMDLMRSEPMQLVQVIVPMESAHLTVSYLGDLGLVQFKDLNSDKSPFQRTYAAQIKRCGEMARKLRFFKDQMSKAGVSPKEFLGNDVDIDLDDVEVKLGELEAELSEINANNDKLQRSYNELMEYKLVLEKAGEFFASAHRSATAQQSEIESQQQVGEDALEAPLLQEEKSVDPTKQVKLGFLTGLVPREKSMVFERILFRATRGNIFIRQSVIEESVVDPNSGEKAEKNVFVVFYSGERAKSKILKICEAFGANRYPFSEDLSKQAQMMTEVTGRLAELKTTISAGLDHRKILLETIGDKFEQWNLKVRKEKAIYHTLNMLSLDVTKKCLVGEGWSPVFATPEIQKALQRAAVDSNSQVGSIFQVLRTKEMPPTFFRTNKFTTAFQEIVDAYGVAKYQEANPTVFTIVTFPFLFAVMFGDWGHGICLLIATMYLVLREKKLSSQKLGDIMEMAFGGRYVILMMSLFSIYTGLIYNEFFSIPFPLFAPSAYECRDASCSEATTIGLIKTRDTYPFGVDPVWHGTRSELPFLNSLKMKMSILLGVAQMNLGIIMSFCNAKFFKSAVNIWFQFVPQMIFLNCLFGYLSALIIIKWCTGSQADLYHVMIYMFLSPMEDLGENQLFPYQKTVQLTFLFLALISVPWMLLPKPFILKKQHEARHQGQSYAQLGETDESLQVETNGGAHGHEEFEFSEIFVHQLIHTIEFVLGAVSNTASYLRLWALSLAHSELSSVFYEKVLLMAWGFNNFLILIVGILVFIFATVGVLLVMETLSAFLHALRLHWVEYQNKFYEGDGYKFAPFTFTLLGNEDETKEMPPTFFRTNKFTTAFQEIVDAYGVAKYQEANPTVFTIVTFPFLFAVMFGDWGHGICLLLATMYLILREKKLSSQKLGDIMEMAFGGRYVIFMMSLFSIYTGLIYNEFFSIPYPLFSPSAYECRDASCSEATTIGLIKTRDTYPFGVDPVWHGTRSELPFLNSLKMKMSILLGVAQMNLGIIMSFCNAKFFKSAVNVWFQFVPQMIFLNCLFGYLSVLIIIKWCTGSQADLYHVMIYMFLSPMDDLGENQLFPNQKTVQLTFLFLALVSVPWMLLPKPFILKKQHEARHQGQSYAQLDETDESLQVETNGGSHGHEEFEFSEIFVHQLIHTIEFVLGAVSNTASYLRLWALSLAHSELSSVFYEKVLLMAWGFNNIFILIVGILVFIFATVGVLLVMETLSAFLHALRLHWVEYQNKFYEGDGYKFAPFTFTLVGNEDE</sequence>
<comment type="caution">
    <text evidence="10">The sequence shown here is derived from an EMBL/GenBank/DDBJ whole genome shotgun (WGS) entry which is preliminary data.</text>
</comment>
<dbReference type="InterPro" id="IPR002490">
    <property type="entry name" value="V-ATPase_116kDa_su"/>
</dbReference>
<feature type="transmembrane region" description="Helical" evidence="9">
    <location>
        <begin position="1077"/>
        <end position="1095"/>
    </location>
</feature>
<dbReference type="PANTHER" id="PTHR11629">
    <property type="entry name" value="VACUOLAR PROTON ATPASES"/>
    <property type="match status" value="1"/>
</dbReference>
<reference evidence="10 11" key="1">
    <citation type="journal article" date="2020" name="BMC Genomics">
        <title>Intraspecific diversification of the crop wild relative Brassica cretica Lam. using demographic model selection.</title>
        <authorList>
            <person name="Kioukis A."/>
            <person name="Michalopoulou V.A."/>
            <person name="Briers L."/>
            <person name="Pirintsos S."/>
            <person name="Studholme D.J."/>
            <person name="Pavlidis P."/>
            <person name="Sarris P.F."/>
        </authorList>
    </citation>
    <scope>NUCLEOTIDE SEQUENCE [LARGE SCALE GENOMIC DNA]</scope>
    <source>
        <strain evidence="11">cv. PFS-1207/04</strain>
    </source>
</reference>
<dbReference type="EMBL" id="QGKV02000649">
    <property type="protein sequence ID" value="KAF3582466.1"/>
    <property type="molecule type" value="Genomic_DNA"/>
</dbReference>
<keyword evidence="3" id="KW-0813">Transport</keyword>
<feature type="coiled-coil region" evidence="8">
    <location>
        <begin position="541"/>
        <end position="575"/>
    </location>
</feature>
<evidence type="ECO:0000256" key="8">
    <source>
        <dbReference type="SAM" id="Coils"/>
    </source>
</evidence>
<organism evidence="10 11">
    <name type="scientific">Brassica cretica</name>
    <name type="common">Mustard</name>
    <dbReference type="NCBI Taxonomy" id="69181"/>
    <lineage>
        <taxon>Eukaryota</taxon>
        <taxon>Viridiplantae</taxon>
        <taxon>Streptophyta</taxon>
        <taxon>Embryophyta</taxon>
        <taxon>Tracheophyta</taxon>
        <taxon>Spermatophyta</taxon>
        <taxon>Magnoliopsida</taxon>
        <taxon>eudicotyledons</taxon>
        <taxon>Gunneridae</taxon>
        <taxon>Pentapetalae</taxon>
        <taxon>rosids</taxon>
        <taxon>malvids</taxon>
        <taxon>Brassicales</taxon>
        <taxon>Brassicaceae</taxon>
        <taxon>Brassiceae</taxon>
        <taxon>Brassica</taxon>
    </lineage>
</organism>
<dbReference type="Proteomes" id="UP000266723">
    <property type="component" value="Unassembled WGS sequence"/>
</dbReference>
<evidence type="ECO:0008006" key="12">
    <source>
        <dbReference type="Google" id="ProtNLM"/>
    </source>
</evidence>
<keyword evidence="8" id="KW-0175">Coiled coil</keyword>
<evidence type="ECO:0000256" key="1">
    <source>
        <dbReference type="ARBA" id="ARBA00004141"/>
    </source>
</evidence>
<feature type="transmembrane region" description="Helical" evidence="9">
    <location>
        <begin position="1304"/>
        <end position="1328"/>
    </location>
</feature>
<evidence type="ECO:0000256" key="7">
    <source>
        <dbReference type="ARBA" id="ARBA00023136"/>
    </source>
</evidence>
<evidence type="ECO:0000256" key="6">
    <source>
        <dbReference type="ARBA" id="ARBA00023065"/>
    </source>
</evidence>
<evidence type="ECO:0000256" key="5">
    <source>
        <dbReference type="ARBA" id="ARBA00022989"/>
    </source>
</evidence>
<comment type="subcellular location">
    <subcellularLocation>
        <location evidence="1">Membrane</location>
        <topology evidence="1">Multi-pass membrane protein</topology>
    </subcellularLocation>
</comment>
<keyword evidence="11" id="KW-1185">Reference proteome</keyword>
<evidence type="ECO:0000256" key="2">
    <source>
        <dbReference type="ARBA" id="ARBA00009904"/>
    </source>
</evidence>
<feature type="transmembrane region" description="Helical" evidence="9">
    <location>
        <begin position="908"/>
        <end position="925"/>
    </location>
</feature>
<feature type="transmembrane region" description="Helical" evidence="9">
    <location>
        <begin position="1459"/>
        <end position="1482"/>
    </location>
</feature>
<evidence type="ECO:0000256" key="9">
    <source>
        <dbReference type="SAM" id="Phobius"/>
    </source>
</evidence>
<evidence type="ECO:0000256" key="3">
    <source>
        <dbReference type="ARBA" id="ARBA00022448"/>
    </source>
</evidence>
<protein>
    <recommendedName>
        <fullName evidence="12">V-type proton ATPase subunit a</fullName>
    </recommendedName>
</protein>
<feature type="transmembrane region" description="Helical" evidence="9">
    <location>
        <begin position="1018"/>
        <end position="1041"/>
    </location>
</feature>
<feature type="transmembrane region" description="Helical" evidence="9">
    <location>
        <begin position="988"/>
        <end position="1006"/>
    </location>
</feature>
<feature type="transmembrane region" description="Helical" evidence="9">
    <location>
        <begin position="1429"/>
        <end position="1447"/>
    </location>
</feature>
<feature type="transmembrane region" description="Helical" evidence="9">
    <location>
        <begin position="1196"/>
        <end position="1217"/>
    </location>
</feature>
<dbReference type="Pfam" id="PF01496">
    <property type="entry name" value="V_ATPase_I"/>
    <property type="match status" value="3"/>
</dbReference>
<feature type="transmembrane region" description="Helical" evidence="9">
    <location>
        <begin position="1637"/>
        <end position="1658"/>
    </location>
</feature>
<evidence type="ECO:0000313" key="11">
    <source>
        <dbReference type="Proteomes" id="UP000266723"/>
    </source>
</evidence>
<comment type="similarity">
    <text evidence="2">Belongs to the V-ATPase 116 kDa subunit family.</text>
</comment>
<feature type="transmembrane region" description="Helical" evidence="9">
    <location>
        <begin position="1518"/>
        <end position="1536"/>
    </location>
</feature>
<name>A0ABQ7DYQ0_BRACR</name>
<keyword evidence="6" id="KW-0406">Ion transport</keyword>
<accession>A0ABQ7DYQ0</accession>
<feature type="transmembrane region" description="Helical" evidence="9">
    <location>
        <begin position="863"/>
        <end position="887"/>
    </location>
</feature>
<feature type="coiled-coil region" evidence="8">
    <location>
        <begin position="104"/>
        <end position="131"/>
    </location>
</feature>
<evidence type="ECO:0000313" key="10">
    <source>
        <dbReference type="EMBL" id="KAF3582466.1"/>
    </source>
</evidence>
<gene>
    <name evidence="10" type="ORF">DY000_02034028</name>
</gene>